<sequence length="49" mass="5614">MGKQALDRATWPLLTVSQYSSDRTELERQIKEKHIMASTGWVNPEAQDP</sequence>
<evidence type="ECO:0000313" key="3">
    <source>
        <dbReference type="Proteomes" id="UP000009097"/>
    </source>
</evidence>
<reference evidence="1" key="1">
    <citation type="submission" date="2007-04" db="EMBL/GenBank/DDBJ databases">
        <authorList>
            <consortium name="The Broad Institute Genome Sequencing Platform"/>
            <person name="Birren B."/>
            <person name="Lander E."/>
            <person name="Galagan J."/>
            <person name="Nusbaum C."/>
            <person name="Devon K."/>
            <person name="Ma L.-J."/>
            <person name="Jaffe D."/>
            <person name="Butler J."/>
            <person name="Alvarez P."/>
            <person name="Gnerre S."/>
            <person name="Grabherr M."/>
            <person name="Kleber M."/>
            <person name="Mauceli E."/>
            <person name="Brockman W."/>
            <person name="MacCallum I.A."/>
            <person name="Young S."/>
            <person name="LaButti K."/>
            <person name="DeCaprio D."/>
            <person name="Crawford M."/>
            <person name="Koehrsen M."/>
            <person name="Engels R."/>
            <person name="Montgomery P."/>
            <person name="Pearson M."/>
            <person name="Howarth C."/>
            <person name="Larson L."/>
            <person name="White J."/>
            <person name="O'Leary S."/>
            <person name="Kodira C."/>
            <person name="Zeng Q."/>
            <person name="Yandava C."/>
            <person name="Alvarado L."/>
            <person name="Kistler C."/>
            <person name="Shim W.-B."/>
            <person name="Kang S."/>
            <person name="Woloshuk C."/>
        </authorList>
    </citation>
    <scope>NUCLEOTIDE SEQUENCE</scope>
    <source>
        <strain evidence="1">4287</strain>
    </source>
</reference>
<dbReference type="RefSeq" id="XP_018253748.1">
    <property type="nucleotide sequence ID" value="XM_018401781.1"/>
</dbReference>
<organism evidence="1 3">
    <name type="scientific">Fusarium oxysporum f. sp. lycopersici (strain 4287 / CBS 123668 / FGSC 9935 / NRRL 34936)</name>
    <name type="common">Fusarium vascular wilt of tomato</name>
    <dbReference type="NCBI Taxonomy" id="426428"/>
    <lineage>
        <taxon>Eukaryota</taxon>
        <taxon>Fungi</taxon>
        <taxon>Dikarya</taxon>
        <taxon>Ascomycota</taxon>
        <taxon>Pezizomycotina</taxon>
        <taxon>Sordariomycetes</taxon>
        <taxon>Hypocreomycetidae</taxon>
        <taxon>Hypocreales</taxon>
        <taxon>Nectriaceae</taxon>
        <taxon>Fusarium</taxon>
        <taxon>Fusarium oxysporum species complex</taxon>
    </lineage>
</organism>
<accession>A0A0J9VS46</accession>
<dbReference type="KEGG" id="fox:FOXG_20850"/>
<evidence type="ECO:0000313" key="2">
    <source>
        <dbReference type="EMBL" id="KNB15703.1"/>
    </source>
</evidence>
<reference evidence="1" key="2">
    <citation type="journal article" date="2010" name="Nature">
        <title>Comparative genomics reveals mobile pathogenicity chromosomes in Fusarium.</title>
        <authorList>
            <person name="Ma L.J."/>
            <person name="van der Does H.C."/>
            <person name="Borkovich K.A."/>
            <person name="Coleman J.J."/>
            <person name="Daboussi M.J."/>
            <person name="Di Pietro A."/>
            <person name="Dufresne M."/>
            <person name="Freitag M."/>
            <person name="Grabherr M."/>
            <person name="Henrissat B."/>
            <person name="Houterman P.M."/>
            <person name="Kang S."/>
            <person name="Shim W.B."/>
            <person name="Woloshuk C."/>
            <person name="Xie X."/>
            <person name="Xu J.R."/>
            <person name="Antoniw J."/>
            <person name="Baker S.E."/>
            <person name="Bluhm B.H."/>
            <person name="Breakspear A."/>
            <person name="Brown D.W."/>
            <person name="Butchko R.A."/>
            <person name="Chapman S."/>
            <person name="Coulson R."/>
            <person name="Coutinho P.M."/>
            <person name="Danchin E.G."/>
            <person name="Diener A."/>
            <person name="Gale L.R."/>
            <person name="Gardiner D.M."/>
            <person name="Goff S."/>
            <person name="Hammond-Kosack K.E."/>
            <person name="Hilburn K."/>
            <person name="Hua-Van A."/>
            <person name="Jonkers W."/>
            <person name="Kazan K."/>
            <person name="Kodira C.D."/>
            <person name="Koehrsen M."/>
            <person name="Kumar L."/>
            <person name="Lee Y.H."/>
            <person name="Li L."/>
            <person name="Manners J.M."/>
            <person name="Miranda-Saavedra D."/>
            <person name="Mukherjee M."/>
            <person name="Park G."/>
            <person name="Park J."/>
            <person name="Park S.Y."/>
            <person name="Proctor R.H."/>
            <person name="Regev A."/>
            <person name="Ruiz-Roldan M.C."/>
            <person name="Sain D."/>
            <person name="Sakthikumar S."/>
            <person name="Sykes S."/>
            <person name="Schwartz D.C."/>
            <person name="Turgeon B.G."/>
            <person name="Wapinski I."/>
            <person name="Yoder O."/>
            <person name="Young S."/>
            <person name="Zeng Q."/>
            <person name="Zhou S."/>
            <person name="Galagan J."/>
            <person name="Cuomo C.A."/>
            <person name="Kistler H.C."/>
            <person name="Rep M."/>
        </authorList>
    </citation>
    <scope>NUCLEOTIDE SEQUENCE [LARGE SCALE GENOMIC DNA]</scope>
    <source>
        <strain evidence="1">4287</strain>
    </source>
</reference>
<dbReference type="KEGG" id="fox:FOXG_21444"/>
<dbReference type="EMBL" id="DS231713">
    <property type="protein sequence ID" value="KNB13601.1"/>
    <property type="molecule type" value="Genomic_DNA"/>
</dbReference>
<dbReference type="VEuPathDB" id="FungiDB:FOXG_21444"/>
<dbReference type="GeneID" id="28962150"/>
<dbReference type="AlphaFoldDB" id="A0A0J9VS46"/>
<evidence type="ECO:0000313" key="1">
    <source>
        <dbReference type="EMBL" id="KNB13601.1"/>
    </source>
</evidence>
<name>A0A0J9VS46_FUSO4</name>
<dbReference type="GeneID" id="28961556"/>
<dbReference type="RefSeq" id="XP_018251646.1">
    <property type="nucleotide sequence ID" value="XM_018401162.1"/>
</dbReference>
<dbReference type="VEuPathDB" id="FungiDB:FOXG_20850"/>
<dbReference type="Proteomes" id="UP000009097">
    <property type="component" value="Unassembled WGS sequence"/>
</dbReference>
<protein>
    <submittedName>
        <fullName evidence="1">Uncharacterized protein</fullName>
    </submittedName>
</protein>
<proteinExistence type="predicted"/>
<dbReference type="EMBL" id="DS231716">
    <property type="protein sequence ID" value="KNB15703.1"/>
    <property type="molecule type" value="Genomic_DNA"/>
</dbReference>
<gene>
    <name evidence="1" type="ORF">FOXG_20850</name>
    <name evidence="2" type="ORF">FOXG_21444</name>
</gene>